<dbReference type="OrthoDB" id="3440338at2759"/>
<keyword evidence="3" id="KW-1185">Reference proteome</keyword>
<evidence type="ECO:0000313" key="2">
    <source>
        <dbReference type="EMBL" id="KAF2418218.1"/>
    </source>
</evidence>
<sequence>MSSPVFAVPATPVRKRRVDNIIIDSQDEEEWGSRASIVQLRAKYSGVTVEVAETDLEEEEHGEYEDEEEDECRQAMQPDCEDEDTGGPHYRTLASNSSKPIGLLERLPVGARRATGDSTMDDEVEANESVGGEQNDDQTDGEEDEGEDEDENGGSEFVWPRHLVALQEMLTTDVDEDSKMWAKILLKSGYSAFIEAVLEHDIVARGKLPKAKMQGLIDICASVDFLLLTCALNGNFALHARGSWQLRKILTALRSRAELGPGIYLQSLVHADDKAPITRLNKITDPEERRMPMAMPLNEVGYANNCVRRLEAHAAHTSSNYIMNLAESALVLAAKLNGKGDRAVRYGYQVKQWVIYNLFEPAQGVLAEIFFSKLCHSYIHNGGGFSHYPAGLSNESYTCFAKNLVWDISKRREFADQLVAELDAALQLEQSLITASVKAGRQAHTTQIEDITRRLESGQIAELTDRQRRMLEQAELREGWEFLAKASRLVELLATAQELRDLAAAAEDREDEREPPAFLPVVPEQLDDAVNELPEETQKRKKAEASEGDVDGQPSAKKSKVAEGEGEKKEEETKTGGVDQQLLAMADAADRSERRVLHAEKAKERTLEKRVAALEEAAAKEADDAAAWEAREREAYLRASQWLERRREAVEAVASAALQTRERREKLAVWAATWRSSDVATKEAALSSVHEEAALLKQAKKGEEEEHEGRVDGVGVTGGAEKAEEAKAQDGGEGERDLPDRSRSVEGANTSTEDAPMPPWPPAAAISDADLDLIMGEANNVPLPQDDEDEL</sequence>
<feature type="compositionally biased region" description="Basic and acidic residues" evidence="1">
    <location>
        <begin position="588"/>
        <end position="607"/>
    </location>
</feature>
<feature type="compositionally biased region" description="Low complexity" evidence="1">
    <location>
        <begin position="763"/>
        <end position="774"/>
    </location>
</feature>
<protein>
    <submittedName>
        <fullName evidence="2">Uncharacterized protein</fullName>
    </submittedName>
</protein>
<feature type="compositionally biased region" description="Acidic residues" evidence="1">
    <location>
        <begin position="525"/>
        <end position="535"/>
    </location>
</feature>
<feature type="compositionally biased region" description="Acidic residues" evidence="1">
    <location>
        <begin position="134"/>
        <end position="153"/>
    </location>
</feature>
<dbReference type="EMBL" id="MU007131">
    <property type="protein sequence ID" value="KAF2418218.1"/>
    <property type="molecule type" value="Genomic_DNA"/>
</dbReference>
<feature type="compositionally biased region" description="Acidic residues" evidence="1">
    <location>
        <begin position="54"/>
        <end position="71"/>
    </location>
</feature>
<evidence type="ECO:0000256" key="1">
    <source>
        <dbReference type="SAM" id="MobiDB-lite"/>
    </source>
</evidence>
<feature type="compositionally biased region" description="Low complexity" evidence="1">
    <location>
        <begin position="575"/>
        <end position="587"/>
    </location>
</feature>
<feature type="compositionally biased region" description="Basic and acidic residues" evidence="1">
    <location>
        <begin position="560"/>
        <end position="574"/>
    </location>
</feature>
<accession>A0A9P4NEU6</accession>
<dbReference type="AlphaFoldDB" id="A0A9P4NEU6"/>
<comment type="caution">
    <text evidence="2">The sequence shown here is derived from an EMBL/GenBank/DDBJ whole genome shotgun (WGS) entry which is preliminary data.</text>
</comment>
<feature type="compositionally biased region" description="Basic and acidic residues" evidence="1">
    <location>
        <begin position="695"/>
        <end position="711"/>
    </location>
</feature>
<feature type="region of interest" description="Disordered" evidence="1">
    <location>
        <begin position="695"/>
        <end position="791"/>
    </location>
</feature>
<dbReference type="Proteomes" id="UP000800235">
    <property type="component" value="Unassembled WGS sequence"/>
</dbReference>
<feature type="region of interest" description="Disordered" evidence="1">
    <location>
        <begin position="504"/>
        <end position="607"/>
    </location>
</feature>
<reference evidence="2" key="1">
    <citation type="journal article" date="2020" name="Stud. Mycol.">
        <title>101 Dothideomycetes genomes: a test case for predicting lifestyles and emergence of pathogens.</title>
        <authorList>
            <person name="Haridas S."/>
            <person name="Albert R."/>
            <person name="Binder M."/>
            <person name="Bloem J."/>
            <person name="Labutti K."/>
            <person name="Salamov A."/>
            <person name="Andreopoulos B."/>
            <person name="Baker S."/>
            <person name="Barry K."/>
            <person name="Bills G."/>
            <person name="Bluhm B."/>
            <person name="Cannon C."/>
            <person name="Castanera R."/>
            <person name="Culley D."/>
            <person name="Daum C."/>
            <person name="Ezra D."/>
            <person name="Gonzalez J."/>
            <person name="Henrissat B."/>
            <person name="Kuo A."/>
            <person name="Liang C."/>
            <person name="Lipzen A."/>
            <person name="Lutzoni F."/>
            <person name="Magnuson J."/>
            <person name="Mondo S."/>
            <person name="Nolan M."/>
            <person name="Ohm R."/>
            <person name="Pangilinan J."/>
            <person name="Park H.-J."/>
            <person name="Ramirez L."/>
            <person name="Alfaro M."/>
            <person name="Sun H."/>
            <person name="Tritt A."/>
            <person name="Yoshinaga Y."/>
            <person name="Zwiers L.-H."/>
            <person name="Turgeon B."/>
            <person name="Goodwin S."/>
            <person name="Spatafora J."/>
            <person name="Crous P."/>
            <person name="Grigoriev I."/>
        </authorList>
    </citation>
    <scope>NUCLEOTIDE SEQUENCE</scope>
    <source>
        <strain evidence="2">CBS 130266</strain>
    </source>
</reference>
<organism evidence="2 3">
    <name type="scientific">Tothia fuscella</name>
    <dbReference type="NCBI Taxonomy" id="1048955"/>
    <lineage>
        <taxon>Eukaryota</taxon>
        <taxon>Fungi</taxon>
        <taxon>Dikarya</taxon>
        <taxon>Ascomycota</taxon>
        <taxon>Pezizomycotina</taxon>
        <taxon>Dothideomycetes</taxon>
        <taxon>Pleosporomycetidae</taxon>
        <taxon>Venturiales</taxon>
        <taxon>Cylindrosympodiaceae</taxon>
        <taxon>Tothia</taxon>
    </lineage>
</organism>
<proteinExistence type="predicted"/>
<feature type="region of interest" description="Disordered" evidence="1">
    <location>
        <begin position="54"/>
        <end position="156"/>
    </location>
</feature>
<gene>
    <name evidence="2" type="ORF">EJ08DRAFT_703193</name>
</gene>
<name>A0A9P4NEU6_9PEZI</name>
<evidence type="ECO:0000313" key="3">
    <source>
        <dbReference type="Proteomes" id="UP000800235"/>
    </source>
</evidence>
<feature type="compositionally biased region" description="Basic and acidic residues" evidence="1">
    <location>
        <begin position="721"/>
        <end position="744"/>
    </location>
</feature>